<evidence type="ECO:0000256" key="2">
    <source>
        <dbReference type="ARBA" id="ARBA00023186"/>
    </source>
</evidence>
<evidence type="ECO:0000256" key="1">
    <source>
        <dbReference type="ARBA" id="ARBA00008239"/>
    </source>
</evidence>
<dbReference type="CDD" id="cd00064">
    <property type="entry name" value="FU"/>
    <property type="match status" value="1"/>
</dbReference>
<keyword evidence="4" id="KW-0346">Stress response</keyword>
<dbReference type="OrthoDB" id="28737at2759"/>
<dbReference type="InterPro" id="IPR006212">
    <property type="entry name" value="Furin_repeat"/>
</dbReference>
<dbReference type="GO" id="GO:0016887">
    <property type="term" value="F:ATP hydrolysis activity"/>
    <property type="evidence" value="ECO:0007669"/>
    <property type="project" value="InterPro"/>
</dbReference>
<sequence>MDSVSRVAPRASSWSPQNNLTCTTCDSSCETCTGSSTFCLTCASNQLASSGKCVSTSLPTPSSPPAPVSSVSHATPAVRAAPAQDSANVSPVPPPIRCYMPGRVSPPACQQSTSGIPGLGKPNRVPEPKEEQISLKDYITRMPEVQKSTYYLAGESLASVRDSPFLEVFKKGFEVLLLVDFTDEYAIVQLKESEDKKLILPRPLFSRASASSPSVFSLYSQLDPAARTSTLHPEAALHDRPGVGELKQPSVKSSAAAVGTPKRTSLCPRLLDKPLALEVEDFRPYAVMESFRWGAMHAGNLTIWR</sequence>
<comment type="caution">
    <text evidence="4">The sequence shown here is derived from an EMBL/GenBank/DDBJ whole genome shotgun (WGS) entry which is preliminary data.</text>
</comment>
<dbReference type="SUPFAM" id="SSF57184">
    <property type="entry name" value="Growth factor receptor domain"/>
    <property type="match status" value="1"/>
</dbReference>
<gene>
    <name evidence="4" type="ORF">MSAN_00817100</name>
</gene>
<dbReference type="SMART" id="SM00261">
    <property type="entry name" value="FU"/>
    <property type="match status" value="1"/>
</dbReference>
<dbReference type="GO" id="GO:0051082">
    <property type="term" value="F:unfolded protein binding"/>
    <property type="evidence" value="ECO:0007669"/>
    <property type="project" value="InterPro"/>
</dbReference>
<name>A0A8H7DAQ2_9AGAR</name>
<evidence type="ECO:0000256" key="3">
    <source>
        <dbReference type="SAM" id="MobiDB-lite"/>
    </source>
</evidence>
<keyword evidence="5" id="KW-1185">Reference proteome</keyword>
<evidence type="ECO:0000313" key="5">
    <source>
        <dbReference type="Proteomes" id="UP000623467"/>
    </source>
</evidence>
<keyword evidence="2" id="KW-0143">Chaperone</keyword>
<evidence type="ECO:0000313" key="4">
    <source>
        <dbReference type="EMBL" id="KAF7367540.1"/>
    </source>
</evidence>
<dbReference type="Proteomes" id="UP000623467">
    <property type="component" value="Unassembled WGS sequence"/>
</dbReference>
<protein>
    <submittedName>
        <fullName evidence="4">Heat shock protein</fullName>
    </submittedName>
</protein>
<reference evidence="4" key="1">
    <citation type="submission" date="2020-05" db="EMBL/GenBank/DDBJ databases">
        <title>Mycena genomes resolve the evolution of fungal bioluminescence.</title>
        <authorList>
            <person name="Tsai I.J."/>
        </authorList>
    </citation>
    <scope>NUCLEOTIDE SEQUENCE</scope>
    <source>
        <strain evidence="4">160909Yilan</strain>
    </source>
</reference>
<dbReference type="EMBL" id="JACAZH010000005">
    <property type="protein sequence ID" value="KAF7367540.1"/>
    <property type="molecule type" value="Genomic_DNA"/>
</dbReference>
<dbReference type="PANTHER" id="PTHR11528">
    <property type="entry name" value="HEAT SHOCK PROTEIN 90 FAMILY MEMBER"/>
    <property type="match status" value="1"/>
</dbReference>
<accession>A0A8H7DAQ2</accession>
<dbReference type="SUPFAM" id="SSF54211">
    <property type="entry name" value="Ribosomal protein S5 domain 2-like"/>
    <property type="match status" value="1"/>
</dbReference>
<feature type="region of interest" description="Disordered" evidence="3">
    <location>
        <begin position="110"/>
        <end position="129"/>
    </location>
</feature>
<dbReference type="AlphaFoldDB" id="A0A8H7DAQ2"/>
<dbReference type="GO" id="GO:0005524">
    <property type="term" value="F:ATP binding"/>
    <property type="evidence" value="ECO:0007669"/>
    <property type="project" value="InterPro"/>
</dbReference>
<feature type="region of interest" description="Disordered" evidence="3">
    <location>
        <begin position="240"/>
        <end position="259"/>
    </location>
</feature>
<dbReference type="Gene3D" id="3.40.50.11260">
    <property type="match status" value="1"/>
</dbReference>
<feature type="compositionally biased region" description="Low complexity" evidence="3">
    <location>
        <begin position="68"/>
        <end position="78"/>
    </location>
</feature>
<dbReference type="Pfam" id="PF00183">
    <property type="entry name" value="HSP90"/>
    <property type="match status" value="1"/>
</dbReference>
<feature type="region of interest" description="Disordered" evidence="3">
    <location>
        <begin position="53"/>
        <end position="89"/>
    </location>
</feature>
<dbReference type="InterPro" id="IPR009030">
    <property type="entry name" value="Growth_fac_rcpt_cys_sf"/>
</dbReference>
<organism evidence="4 5">
    <name type="scientific">Mycena sanguinolenta</name>
    <dbReference type="NCBI Taxonomy" id="230812"/>
    <lineage>
        <taxon>Eukaryota</taxon>
        <taxon>Fungi</taxon>
        <taxon>Dikarya</taxon>
        <taxon>Basidiomycota</taxon>
        <taxon>Agaricomycotina</taxon>
        <taxon>Agaricomycetes</taxon>
        <taxon>Agaricomycetidae</taxon>
        <taxon>Agaricales</taxon>
        <taxon>Marasmiineae</taxon>
        <taxon>Mycenaceae</taxon>
        <taxon>Mycena</taxon>
    </lineage>
</organism>
<dbReference type="Gene3D" id="2.10.220.10">
    <property type="entry name" value="Hormone Receptor, Insulin-like Growth Factor Receptor 1, Chain A, domain 2"/>
    <property type="match status" value="1"/>
</dbReference>
<proteinExistence type="inferred from homology"/>
<comment type="similarity">
    <text evidence="1">Belongs to the heat shock protein 90 family.</text>
</comment>
<dbReference type="InterPro" id="IPR001404">
    <property type="entry name" value="Hsp90_fam"/>
</dbReference>
<dbReference type="GO" id="GO:0140662">
    <property type="term" value="F:ATP-dependent protein folding chaperone"/>
    <property type="evidence" value="ECO:0007669"/>
    <property type="project" value="InterPro"/>
</dbReference>
<dbReference type="InterPro" id="IPR020568">
    <property type="entry name" value="Ribosomal_Su5_D2-typ_SF"/>
</dbReference>